<protein>
    <submittedName>
        <fullName evidence="1">Flagellin N-methylase</fullName>
    </submittedName>
</protein>
<organism evidence="1">
    <name type="scientific">mine drainage metagenome</name>
    <dbReference type="NCBI Taxonomy" id="410659"/>
    <lineage>
        <taxon>unclassified sequences</taxon>
        <taxon>metagenomes</taxon>
        <taxon>ecological metagenomes</taxon>
    </lineage>
</organism>
<proteinExistence type="predicted"/>
<evidence type="ECO:0000313" key="1">
    <source>
        <dbReference type="EMBL" id="OIR17157.1"/>
    </source>
</evidence>
<reference evidence="1" key="1">
    <citation type="submission" date="2016-10" db="EMBL/GenBank/DDBJ databases">
        <title>Sequence of Gallionella enrichment culture.</title>
        <authorList>
            <person name="Poehlein A."/>
            <person name="Muehling M."/>
            <person name="Daniel R."/>
        </authorList>
    </citation>
    <scope>NUCLEOTIDE SEQUENCE</scope>
</reference>
<keyword evidence="1" id="KW-0966">Cell projection</keyword>
<keyword evidence="1" id="KW-0489">Methyltransferase</keyword>
<dbReference type="InterPro" id="IPR005358">
    <property type="entry name" value="Puta_zinc/iron-chelating_dom"/>
</dbReference>
<dbReference type="Pfam" id="PF03692">
    <property type="entry name" value="CxxCxxCC"/>
    <property type="match status" value="1"/>
</dbReference>
<keyword evidence="1" id="KW-0808">Transferase</keyword>
<dbReference type="GO" id="GO:0032259">
    <property type="term" value="P:methylation"/>
    <property type="evidence" value="ECO:0007669"/>
    <property type="project" value="UniProtKB-KW"/>
</dbReference>
<gene>
    <name evidence="1" type="ORF">GALL_21780</name>
</gene>
<dbReference type="GO" id="GO:0008168">
    <property type="term" value="F:methyltransferase activity"/>
    <property type="evidence" value="ECO:0007669"/>
    <property type="project" value="UniProtKB-KW"/>
</dbReference>
<comment type="caution">
    <text evidence="1">The sequence shown here is derived from an EMBL/GenBank/DDBJ whole genome shotgun (WGS) entry which is preliminary data.</text>
</comment>
<keyword evidence="1" id="KW-0969">Cilium</keyword>
<name>A0A1J5TLI2_9ZZZZ</name>
<dbReference type="EMBL" id="MLJW01000005">
    <property type="protein sequence ID" value="OIR17157.1"/>
    <property type="molecule type" value="Genomic_DNA"/>
</dbReference>
<accession>A0A1J5TLI2</accession>
<dbReference type="AlphaFoldDB" id="A0A1J5TLI2"/>
<sequence>MNHTPENKCASCKGATCCTYITQPIATPRTRKDFSNLLWQVAHQGVHAFRDDGTWYLLFEGRCTHLQPDGRCGIYETRPHICRKHSNDYCELDAPREEGFELHFQTYDALLGYCKKKFKHWDKPKDKEASGKKGKKKKH</sequence>
<keyword evidence="1" id="KW-0282">Flagellum</keyword>